<dbReference type="EMBL" id="AVOT02067395">
    <property type="protein sequence ID" value="MBW0558946.1"/>
    <property type="molecule type" value="Genomic_DNA"/>
</dbReference>
<reference evidence="2" key="1">
    <citation type="submission" date="2021-03" db="EMBL/GenBank/DDBJ databases">
        <title>Draft genome sequence of rust myrtle Austropuccinia psidii MF-1, a brazilian biotype.</title>
        <authorList>
            <person name="Quecine M.C."/>
            <person name="Pachon D.M.R."/>
            <person name="Bonatelli M.L."/>
            <person name="Correr F.H."/>
            <person name="Franceschini L.M."/>
            <person name="Leite T.F."/>
            <person name="Margarido G.R.A."/>
            <person name="Almeida C.A."/>
            <person name="Ferrarezi J.A."/>
            <person name="Labate C.A."/>
        </authorList>
    </citation>
    <scope>NUCLEOTIDE SEQUENCE</scope>
    <source>
        <strain evidence="2">MF-1</strain>
    </source>
</reference>
<evidence type="ECO:0000259" key="1">
    <source>
        <dbReference type="Pfam" id="PF14529"/>
    </source>
</evidence>
<dbReference type="OrthoDB" id="2516643at2759"/>
<gene>
    <name evidence="2" type="ORF">O181_098661</name>
</gene>
<dbReference type="GO" id="GO:0003824">
    <property type="term" value="F:catalytic activity"/>
    <property type="evidence" value="ECO:0007669"/>
    <property type="project" value="InterPro"/>
</dbReference>
<organism evidence="2 3">
    <name type="scientific">Austropuccinia psidii MF-1</name>
    <dbReference type="NCBI Taxonomy" id="1389203"/>
    <lineage>
        <taxon>Eukaryota</taxon>
        <taxon>Fungi</taxon>
        <taxon>Dikarya</taxon>
        <taxon>Basidiomycota</taxon>
        <taxon>Pucciniomycotina</taxon>
        <taxon>Pucciniomycetes</taxon>
        <taxon>Pucciniales</taxon>
        <taxon>Sphaerophragmiaceae</taxon>
        <taxon>Austropuccinia</taxon>
    </lineage>
</organism>
<name>A0A9Q3JBU7_9BASI</name>
<dbReference type="Gene3D" id="3.60.10.10">
    <property type="entry name" value="Endonuclease/exonuclease/phosphatase"/>
    <property type="match status" value="1"/>
</dbReference>
<dbReference type="Proteomes" id="UP000765509">
    <property type="component" value="Unassembled WGS sequence"/>
</dbReference>
<dbReference type="InterPro" id="IPR005135">
    <property type="entry name" value="Endo/exonuclease/phosphatase"/>
</dbReference>
<dbReference type="Pfam" id="PF14529">
    <property type="entry name" value="Exo_endo_phos_2"/>
    <property type="match status" value="1"/>
</dbReference>
<dbReference type="InterPro" id="IPR036691">
    <property type="entry name" value="Endo/exonu/phosph_ase_sf"/>
</dbReference>
<dbReference type="AlphaFoldDB" id="A0A9Q3JBU7"/>
<keyword evidence="3" id="KW-1185">Reference proteome</keyword>
<protein>
    <recommendedName>
        <fullName evidence="1">Endonuclease/exonuclease/phosphatase domain-containing protein</fullName>
    </recommendedName>
</protein>
<proteinExistence type="predicted"/>
<dbReference type="SUPFAM" id="SSF56219">
    <property type="entry name" value="DNase I-like"/>
    <property type="match status" value="1"/>
</dbReference>
<sequence length="114" mass="12992">MTLVSIYNPQTGFTGLPPLQNWMNKKSSRSHPTLLMIDSNLNHNLWSPTSYNHQHTETKDLIQMCRKKGFKLISPHQIPTFLGATGCPTTIDLTWANHTARKLQVTTNLQLKNH</sequence>
<comment type="caution">
    <text evidence="2">The sequence shown here is derived from an EMBL/GenBank/DDBJ whole genome shotgun (WGS) entry which is preliminary data.</text>
</comment>
<feature type="domain" description="Endonuclease/exonuclease/phosphatase" evidence="1">
    <location>
        <begin position="2"/>
        <end position="103"/>
    </location>
</feature>
<evidence type="ECO:0000313" key="2">
    <source>
        <dbReference type="EMBL" id="MBW0558946.1"/>
    </source>
</evidence>
<evidence type="ECO:0000313" key="3">
    <source>
        <dbReference type="Proteomes" id="UP000765509"/>
    </source>
</evidence>
<accession>A0A9Q3JBU7</accession>